<keyword evidence="5" id="KW-0411">Iron-sulfur</keyword>
<dbReference type="KEGG" id="pth:PTH_1765"/>
<dbReference type="Proteomes" id="UP000006556">
    <property type="component" value="Chromosome"/>
</dbReference>
<dbReference type="eggNOG" id="COG2440">
    <property type="taxonomic scope" value="Bacteria"/>
</dbReference>
<dbReference type="PANTHER" id="PTHR43082:SF3">
    <property type="entry name" value="FERREDOXIN-LIKE PROTEIN YDIT"/>
    <property type="match status" value="1"/>
</dbReference>
<reference evidence="8" key="1">
    <citation type="journal article" date="2008" name="Genome Res.">
        <title>The genome of Pelotomaculum thermopropionicum reveals niche-associated evolution in anaerobic microbiota.</title>
        <authorList>
            <person name="Kosaka T."/>
            <person name="Kato S."/>
            <person name="Shimoyama T."/>
            <person name="Ishii S."/>
            <person name="Abe T."/>
            <person name="Watanabe K."/>
        </authorList>
    </citation>
    <scope>NUCLEOTIDE SEQUENCE [LARGE SCALE GENOMIC DNA]</scope>
    <source>
        <strain evidence="8">DSM 13744 / JCM 10971 / SI</strain>
    </source>
</reference>
<proteinExistence type="predicted"/>
<dbReference type="PANTHER" id="PTHR43082">
    <property type="entry name" value="FERREDOXIN-LIKE"/>
    <property type="match status" value="1"/>
</dbReference>
<evidence type="ECO:0000256" key="5">
    <source>
        <dbReference type="ARBA" id="ARBA00023014"/>
    </source>
</evidence>
<evidence type="ECO:0000256" key="4">
    <source>
        <dbReference type="ARBA" id="ARBA00023004"/>
    </source>
</evidence>
<dbReference type="EMBL" id="AP009389">
    <property type="protein sequence ID" value="BAF59946.1"/>
    <property type="molecule type" value="Genomic_DNA"/>
</dbReference>
<keyword evidence="3" id="KW-0249">Electron transport</keyword>
<protein>
    <submittedName>
        <fullName evidence="7">Ferredoxin-like protein</fullName>
    </submittedName>
</protein>
<dbReference type="PIRSF" id="PIRSF036548">
    <property type="entry name" value="Fdx_FixX"/>
    <property type="match status" value="1"/>
</dbReference>
<keyword evidence="4" id="KW-0408">Iron</keyword>
<dbReference type="PROSITE" id="PS00198">
    <property type="entry name" value="4FE4S_FER_1"/>
    <property type="match status" value="1"/>
</dbReference>
<feature type="domain" description="4Fe-4S ferredoxin-type" evidence="6">
    <location>
        <begin position="22"/>
        <end position="53"/>
    </location>
</feature>
<dbReference type="SUPFAM" id="SSF54862">
    <property type="entry name" value="4Fe-4S ferredoxins"/>
    <property type="match status" value="1"/>
</dbReference>
<dbReference type="PROSITE" id="PS51379">
    <property type="entry name" value="4FE4S_FER_2"/>
    <property type="match status" value="2"/>
</dbReference>
<evidence type="ECO:0000256" key="1">
    <source>
        <dbReference type="ARBA" id="ARBA00022448"/>
    </source>
</evidence>
<name>A5D1D4_PELTS</name>
<dbReference type="Gene3D" id="3.30.70.20">
    <property type="match status" value="1"/>
</dbReference>
<dbReference type="HOGENOM" id="CLU_163428_0_0_9"/>
<accession>A5D1D4</accession>
<sequence length="95" mass="10409">MKRLTIEQLLGINKFMVDDEEAHIVLNKEICASCATKPCTFACPACLYTLKENGEVNFDYAGCLECGTCRAVCPKEGAIAWGYPRGGFGVSFRYG</sequence>
<dbReference type="InterPro" id="IPR017896">
    <property type="entry name" value="4Fe4S_Fe-S-bd"/>
</dbReference>
<evidence type="ECO:0000256" key="2">
    <source>
        <dbReference type="ARBA" id="ARBA00022723"/>
    </source>
</evidence>
<evidence type="ECO:0000256" key="3">
    <source>
        <dbReference type="ARBA" id="ARBA00022982"/>
    </source>
</evidence>
<dbReference type="GO" id="GO:0005506">
    <property type="term" value="F:iron ion binding"/>
    <property type="evidence" value="ECO:0007669"/>
    <property type="project" value="InterPro"/>
</dbReference>
<dbReference type="Pfam" id="PF13187">
    <property type="entry name" value="Fer4_9"/>
    <property type="match status" value="1"/>
</dbReference>
<dbReference type="AlphaFoldDB" id="A5D1D4"/>
<organism evidence="7 8">
    <name type="scientific">Pelotomaculum thermopropionicum (strain DSM 13744 / JCM 10971 / SI)</name>
    <dbReference type="NCBI Taxonomy" id="370438"/>
    <lineage>
        <taxon>Bacteria</taxon>
        <taxon>Bacillati</taxon>
        <taxon>Bacillota</taxon>
        <taxon>Clostridia</taxon>
        <taxon>Eubacteriales</taxon>
        <taxon>Desulfotomaculaceae</taxon>
        <taxon>Pelotomaculum</taxon>
    </lineage>
</organism>
<dbReference type="InterPro" id="IPR012206">
    <property type="entry name" value="Fd_FixX"/>
</dbReference>
<feature type="domain" description="4Fe-4S ferredoxin-type" evidence="6">
    <location>
        <begin position="54"/>
        <end position="84"/>
    </location>
</feature>
<evidence type="ECO:0000313" key="8">
    <source>
        <dbReference type="Proteomes" id="UP000006556"/>
    </source>
</evidence>
<evidence type="ECO:0000259" key="6">
    <source>
        <dbReference type="PROSITE" id="PS51379"/>
    </source>
</evidence>
<keyword evidence="2" id="KW-0479">Metal-binding</keyword>
<keyword evidence="1" id="KW-0813">Transport</keyword>
<dbReference type="STRING" id="370438.PTH_1765"/>
<dbReference type="GO" id="GO:0051536">
    <property type="term" value="F:iron-sulfur cluster binding"/>
    <property type="evidence" value="ECO:0007669"/>
    <property type="project" value="UniProtKB-KW"/>
</dbReference>
<evidence type="ECO:0000313" key="7">
    <source>
        <dbReference type="EMBL" id="BAF59946.1"/>
    </source>
</evidence>
<keyword evidence="8" id="KW-1185">Reference proteome</keyword>
<dbReference type="InterPro" id="IPR017900">
    <property type="entry name" value="4Fe4S_Fe_S_CS"/>
</dbReference>
<gene>
    <name evidence="7" type="primary">FixX</name>
    <name evidence="7" type="ordered locus">PTH_1765</name>
</gene>